<gene>
    <name evidence="1" type="ORF">UFOVP844_13</name>
</gene>
<proteinExistence type="predicted"/>
<accession>A0A6J5P814</accession>
<protein>
    <submittedName>
        <fullName evidence="1">Uncharacterized protein</fullName>
    </submittedName>
</protein>
<name>A0A6J5P814_9CAUD</name>
<sequence>MKWFGVKLLAQKVTYIIACTRDPTFVMGGGGLWVTFMCCIYRDRAVGVDLWGWLSFFNAFSFSINYH</sequence>
<organism evidence="1">
    <name type="scientific">uncultured Caudovirales phage</name>
    <dbReference type="NCBI Taxonomy" id="2100421"/>
    <lineage>
        <taxon>Viruses</taxon>
        <taxon>Duplodnaviria</taxon>
        <taxon>Heunggongvirae</taxon>
        <taxon>Uroviricota</taxon>
        <taxon>Caudoviricetes</taxon>
        <taxon>Peduoviridae</taxon>
        <taxon>Maltschvirus</taxon>
        <taxon>Maltschvirus maltsch</taxon>
    </lineage>
</organism>
<dbReference type="EMBL" id="LR796795">
    <property type="protein sequence ID" value="CAB4166146.1"/>
    <property type="molecule type" value="Genomic_DNA"/>
</dbReference>
<evidence type="ECO:0000313" key="1">
    <source>
        <dbReference type="EMBL" id="CAB4166146.1"/>
    </source>
</evidence>
<reference evidence="1" key="1">
    <citation type="submission" date="2020-04" db="EMBL/GenBank/DDBJ databases">
        <authorList>
            <person name="Chiriac C."/>
            <person name="Salcher M."/>
            <person name="Ghai R."/>
            <person name="Kavagutti S V."/>
        </authorList>
    </citation>
    <scope>NUCLEOTIDE SEQUENCE</scope>
</reference>